<dbReference type="NCBIfam" id="TIGR04183">
    <property type="entry name" value="Por_Secre_tail"/>
    <property type="match status" value="1"/>
</dbReference>
<evidence type="ECO:0000313" key="4">
    <source>
        <dbReference type="EMBL" id="SHJ97224.1"/>
    </source>
</evidence>
<protein>
    <submittedName>
        <fullName evidence="4">Por secretion system C-terminal sorting domain-containing protein</fullName>
    </submittedName>
</protein>
<dbReference type="RefSeq" id="WP_143156799.1">
    <property type="nucleotide sequence ID" value="NZ_FQYV01000036.1"/>
</dbReference>
<sequence length="989" mass="105659">MGSILRKRLKTGGFLVLMFFAASIGWAQGLEDFTNSNAGGGYSTNSFIGNNEITWSYVESRDDNGTTGVTAPALMLRRVADESKVTSSLIPNGIGDFSVKLYKGFTGGGDRQVELFVNGISQGTSTAFDDYDEHIFTVSGINIEGDFTIEIRNTTSKQVIVDDITWTAFGEGEGNTGPFITNIDQTPSSTTVTSSDDVMVIADVVDGDGIASVELHWGTTSGSLTNIIAMSLDAGDTYMLNSAIPAQADGTTVYYEIQATDAHETPETSNSPEQSYTVEDPLPFTIPYSNAFGSQTDYDEAVGYGFIFNNTAITNYLRIDLTGSMTTAAIDFSNYNALVVSASMRTYGSGSGRELTVSVSDDNGVNYTTVTTFAIESSNYTTFEQLIDLSSLNGANGRIKFEMTSGSGSIRLRDFNLDIQEMEGYVYSSGAWSPFDPSGVSTSADDIVVSDGVATFTSDVEARNITINEGATLNVESVLSIAGDIINNGSLVFVSTATSNGELAEVLGTSSITGDVTVERYMKNKRSYRMISSAVTTTSTIHDNWQEGATSNTDNPNPGFGTHITGATTDQMNGFDGTITGNYSMFSVNVAAQMFEAVANTDVNTLTAGDAYLLFVRGDRSIDLTNDLAAGETVLRATGSLFTGTSTQNYATSNAGDILMFGNPYQSAVDVNSVFAASTNLNPGHYYVYDSELGAHGSYVTVMLPEGTNTSGSVANQFLQPGQGAQVATLAAGASSVVFNESDKAPGNFTATSRPATMNDMLTVQLYTTENFNNEGSLHDSFGIIFAEGNNNELTTADAVKPMNFYENLGIDHNGTYLSIEQRDMPQAAEVYSMYTTGYQQSEYTLKVIVDGLDSTVLYLDDHFTGTSTILEAGDNVYSFSVDANNSLSIATDRFSIRTEQRLGVDDNSLLSGIRLYPNPLNGDTFYINAPKLNGEQLLVSISDLTGRSIYEQTLDCSANTVTVPMAGNIASGVYLVTLNHGGEAHTFR</sequence>
<evidence type="ECO:0000259" key="3">
    <source>
        <dbReference type="Pfam" id="PF18962"/>
    </source>
</evidence>
<dbReference type="Pfam" id="PF18962">
    <property type="entry name" value="Por_Secre_tail"/>
    <property type="match status" value="1"/>
</dbReference>
<dbReference type="AlphaFoldDB" id="A0A1M6NNL1"/>
<accession>A0A1M6NNL1</accession>
<proteinExistence type="predicted"/>
<organism evidence="4 5">
    <name type="scientific">Aequorivita viscosa</name>
    <dbReference type="NCBI Taxonomy" id="797419"/>
    <lineage>
        <taxon>Bacteria</taxon>
        <taxon>Pseudomonadati</taxon>
        <taxon>Bacteroidota</taxon>
        <taxon>Flavobacteriia</taxon>
        <taxon>Flavobacteriales</taxon>
        <taxon>Flavobacteriaceae</taxon>
        <taxon>Aequorivita</taxon>
    </lineage>
</organism>
<gene>
    <name evidence="4" type="ORF">SAMN04487908_1369</name>
</gene>
<feature type="non-terminal residue" evidence="4">
    <location>
        <position position="989"/>
    </location>
</feature>
<name>A0A1M6NNL1_9FLAO</name>
<feature type="chain" id="PRO_5009919803" evidence="2">
    <location>
        <begin position="28"/>
        <end position="989"/>
    </location>
</feature>
<dbReference type="EMBL" id="FQYV01000036">
    <property type="protein sequence ID" value="SHJ97224.1"/>
    <property type="molecule type" value="Genomic_DNA"/>
</dbReference>
<dbReference type="STRING" id="797419.SAMN05216556_1341"/>
<keyword evidence="5" id="KW-1185">Reference proteome</keyword>
<evidence type="ECO:0000313" key="5">
    <source>
        <dbReference type="Proteomes" id="UP000184172"/>
    </source>
</evidence>
<evidence type="ECO:0000256" key="1">
    <source>
        <dbReference type="ARBA" id="ARBA00022729"/>
    </source>
</evidence>
<dbReference type="OrthoDB" id="1522652at2"/>
<keyword evidence="1 2" id="KW-0732">Signal</keyword>
<feature type="signal peptide" evidence="2">
    <location>
        <begin position="1"/>
        <end position="27"/>
    </location>
</feature>
<reference evidence="5" key="1">
    <citation type="submission" date="2016-11" db="EMBL/GenBank/DDBJ databases">
        <authorList>
            <person name="Varghese N."/>
            <person name="Submissions S."/>
        </authorList>
    </citation>
    <scope>NUCLEOTIDE SEQUENCE [LARGE SCALE GENOMIC DNA]</scope>
    <source>
        <strain evidence="5">DSM 26349</strain>
    </source>
</reference>
<dbReference type="InterPro" id="IPR026444">
    <property type="entry name" value="Secre_tail"/>
</dbReference>
<dbReference type="Proteomes" id="UP000184172">
    <property type="component" value="Unassembled WGS sequence"/>
</dbReference>
<evidence type="ECO:0000256" key="2">
    <source>
        <dbReference type="SAM" id="SignalP"/>
    </source>
</evidence>
<feature type="domain" description="Secretion system C-terminal sorting" evidence="3">
    <location>
        <begin position="916"/>
        <end position="984"/>
    </location>
</feature>